<dbReference type="KEGG" id="ege:EM595_p0296"/>
<dbReference type="Gene3D" id="1.10.260.40">
    <property type="entry name" value="lambda repressor-like DNA-binding domains"/>
    <property type="match status" value="1"/>
</dbReference>
<organism evidence="5 6">
    <name type="scientific">Duffyella gerundensis</name>
    <dbReference type="NCBI Taxonomy" id="1619313"/>
    <lineage>
        <taxon>Bacteria</taxon>
        <taxon>Pseudomonadati</taxon>
        <taxon>Pseudomonadota</taxon>
        <taxon>Gammaproteobacteria</taxon>
        <taxon>Enterobacterales</taxon>
        <taxon>Erwiniaceae</taxon>
        <taxon>Duffyella</taxon>
    </lineage>
</organism>
<dbReference type="NCBIfam" id="NF007075">
    <property type="entry name" value="PRK09526.1"/>
    <property type="match status" value="1"/>
</dbReference>
<keyword evidence="2" id="KW-0238">DNA-binding</keyword>
<dbReference type="InterPro" id="IPR000843">
    <property type="entry name" value="HTH_LacI"/>
</dbReference>
<name>A0A0U5L5B2_9GAMM</name>
<dbReference type="OrthoDB" id="9798934at2"/>
<sequence length="356" mass="39187">MQRRTSTLEDVAREAGVSQQTVSRVLNRPDVVSERTRNRVIHAMQALHYVPNRSAQLLAGKSAPSIGLITASLTLHAPSQIAAAIKSYAGAHQLEVVIAMPVMVDYASLQARLNEFRAQNIRGAIINLPLESSLAEKLVSENPDICCLFLDISPETDVCCVRFNHLDGCGACVSHLWELGHRDFGLLAGPESSVSARMRLSSWRETLHRHGVSNAVTVFGDWSAASGWHKAFELLHQHSRISAIVVANDQMALGVLSALAQLHRTGSRAVSVTGYDDTADSLYFQPPLTTVAQDFNKLGKRAVELLIQKMAAPQIRIRELLPTHLIIRQSTWPYGQQNQNEQESVIAQLKTLVEKL</sequence>
<dbReference type="Proteomes" id="UP000059419">
    <property type="component" value="Plasmid pEM01"/>
</dbReference>
<dbReference type="InterPro" id="IPR010982">
    <property type="entry name" value="Lambda_DNA-bd_dom_sf"/>
</dbReference>
<dbReference type="SUPFAM" id="SSF47413">
    <property type="entry name" value="lambda repressor-like DNA-binding domains"/>
    <property type="match status" value="1"/>
</dbReference>
<dbReference type="GeneID" id="84615399"/>
<dbReference type="GO" id="GO:0000976">
    <property type="term" value="F:transcription cis-regulatory region binding"/>
    <property type="evidence" value="ECO:0007669"/>
    <property type="project" value="TreeGrafter"/>
</dbReference>
<dbReference type="PROSITE" id="PS50932">
    <property type="entry name" value="HTH_LACI_2"/>
    <property type="match status" value="1"/>
</dbReference>
<accession>A0A0U5L5B2</accession>
<proteinExistence type="predicted"/>
<evidence type="ECO:0000313" key="6">
    <source>
        <dbReference type="Proteomes" id="UP000059419"/>
    </source>
</evidence>
<evidence type="ECO:0000256" key="1">
    <source>
        <dbReference type="ARBA" id="ARBA00023015"/>
    </source>
</evidence>
<keyword evidence="6" id="KW-1185">Reference proteome</keyword>
<dbReference type="AlphaFoldDB" id="A0A0U5L5B2"/>
<evidence type="ECO:0000256" key="3">
    <source>
        <dbReference type="ARBA" id="ARBA00023163"/>
    </source>
</evidence>
<dbReference type="EMBL" id="LN907828">
    <property type="protein sequence ID" value="CUU25994.1"/>
    <property type="molecule type" value="Genomic_DNA"/>
</dbReference>
<dbReference type="CDD" id="cd01392">
    <property type="entry name" value="HTH_LacI"/>
    <property type="match status" value="1"/>
</dbReference>
<dbReference type="CDD" id="cd01574">
    <property type="entry name" value="PBP1_LacI"/>
    <property type="match status" value="1"/>
</dbReference>
<feature type="domain" description="HTH lacI-type" evidence="4">
    <location>
        <begin position="6"/>
        <end position="60"/>
    </location>
</feature>
<gene>
    <name evidence="5" type="primary">lacI</name>
    <name evidence="5" type="ORF">EM595_p0296</name>
</gene>
<dbReference type="GO" id="GO:0003700">
    <property type="term" value="F:DNA-binding transcription factor activity"/>
    <property type="evidence" value="ECO:0007669"/>
    <property type="project" value="TreeGrafter"/>
</dbReference>
<dbReference type="InterPro" id="IPR028082">
    <property type="entry name" value="Peripla_BP_I"/>
</dbReference>
<dbReference type="InterPro" id="IPR046335">
    <property type="entry name" value="LacI/GalR-like_sensor"/>
</dbReference>
<dbReference type="PANTHER" id="PTHR30146:SF153">
    <property type="entry name" value="LACTOSE OPERON REPRESSOR"/>
    <property type="match status" value="1"/>
</dbReference>
<dbReference type="PRINTS" id="PR00036">
    <property type="entry name" value="HTHLACI"/>
</dbReference>
<dbReference type="Pfam" id="PF13377">
    <property type="entry name" value="Peripla_BP_3"/>
    <property type="match status" value="1"/>
</dbReference>
<dbReference type="SMART" id="SM00354">
    <property type="entry name" value="HTH_LACI"/>
    <property type="match status" value="1"/>
</dbReference>
<dbReference type="PANTHER" id="PTHR30146">
    <property type="entry name" value="LACI-RELATED TRANSCRIPTIONAL REPRESSOR"/>
    <property type="match status" value="1"/>
</dbReference>
<keyword evidence="3" id="KW-0804">Transcription</keyword>
<protein>
    <submittedName>
        <fullName evidence="5">Lactose operon repressor</fullName>
    </submittedName>
</protein>
<dbReference type="SUPFAM" id="SSF53822">
    <property type="entry name" value="Periplasmic binding protein-like I"/>
    <property type="match status" value="1"/>
</dbReference>
<dbReference type="PATRIC" id="fig|1619313.3.peg.3915"/>
<dbReference type="RefSeq" id="WP_067436340.1">
    <property type="nucleotide sequence ID" value="NZ_CP073263.1"/>
</dbReference>
<evidence type="ECO:0000313" key="5">
    <source>
        <dbReference type="EMBL" id="CUU25994.1"/>
    </source>
</evidence>
<dbReference type="Gene3D" id="3.40.50.2300">
    <property type="match status" value="2"/>
</dbReference>
<dbReference type="Pfam" id="PF00356">
    <property type="entry name" value="LacI"/>
    <property type="match status" value="1"/>
</dbReference>
<evidence type="ECO:0000256" key="2">
    <source>
        <dbReference type="ARBA" id="ARBA00023125"/>
    </source>
</evidence>
<dbReference type="PROSITE" id="PS00356">
    <property type="entry name" value="HTH_LACI_1"/>
    <property type="match status" value="1"/>
</dbReference>
<keyword evidence="1" id="KW-0805">Transcription regulation</keyword>
<evidence type="ECO:0000259" key="4">
    <source>
        <dbReference type="PROSITE" id="PS50932"/>
    </source>
</evidence>
<reference evidence="6" key="1">
    <citation type="submission" date="2015-11" db="EMBL/GenBank/DDBJ databases">
        <authorList>
            <person name="Blom J."/>
        </authorList>
    </citation>
    <scope>NUCLEOTIDE SEQUENCE [LARGE SCALE GENOMIC DNA]</scope>
    <source>
        <plasmid evidence="6">pEM01</plasmid>
    </source>
</reference>
<geneLocation type="plasmid" evidence="6">
    <name>pEM01</name>
</geneLocation>